<name>A0A1K1LGD2_9BACT</name>
<dbReference type="GO" id="GO:0008295">
    <property type="term" value="P:spermidine biosynthetic process"/>
    <property type="evidence" value="ECO:0007669"/>
    <property type="project" value="UniProtKB-KW"/>
</dbReference>
<evidence type="ECO:0000256" key="2">
    <source>
        <dbReference type="ARBA" id="ARBA00012259"/>
    </source>
</evidence>
<reference evidence="14" key="1">
    <citation type="submission" date="2016-10" db="EMBL/GenBank/DDBJ databases">
        <authorList>
            <person name="Wegmann U."/>
        </authorList>
    </citation>
    <scope>NUCLEOTIDE SEQUENCE [LARGE SCALE GENOMIC DNA]</scope>
</reference>
<evidence type="ECO:0000256" key="4">
    <source>
        <dbReference type="ARBA" id="ARBA00022793"/>
    </source>
</evidence>
<feature type="binding site" evidence="11">
    <location>
        <position position="256"/>
    </location>
    <ligand>
        <name>substrate</name>
    </ligand>
</feature>
<comment type="similarity">
    <text evidence="8">Belongs to the Orn/Lys/Arg decarboxylase class-II family. NspC subfamily.</text>
</comment>
<dbReference type="SUPFAM" id="SSF51419">
    <property type="entry name" value="PLP-binding barrel"/>
    <property type="match status" value="1"/>
</dbReference>
<dbReference type="PANTHER" id="PTHR43727:SF1">
    <property type="entry name" value="CARBOXYNORSPERMIDINE_CARBOXYSPERMIDINE DECARBOXYLASE"/>
    <property type="match status" value="1"/>
</dbReference>
<comment type="cofactor">
    <cofactor evidence="1">
        <name>pyridoxal 5'-phosphate</name>
        <dbReference type="ChEBI" id="CHEBI:597326"/>
    </cofactor>
</comment>
<evidence type="ECO:0000256" key="3">
    <source>
        <dbReference type="ARBA" id="ARBA00013633"/>
    </source>
</evidence>
<dbReference type="NCBIfam" id="TIGR01047">
    <property type="entry name" value="nspC"/>
    <property type="match status" value="1"/>
</dbReference>
<evidence type="ECO:0000256" key="8">
    <source>
        <dbReference type="ARBA" id="ARBA00025802"/>
    </source>
</evidence>
<dbReference type="InterPro" id="IPR029066">
    <property type="entry name" value="PLP-binding_barrel"/>
</dbReference>
<dbReference type="Proteomes" id="UP000186323">
    <property type="component" value="Chromosome I"/>
</dbReference>
<dbReference type="OrthoDB" id="9804410at2"/>
<dbReference type="PIRSF" id="PIRSF038941">
    <property type="entry name" value="NspC"/>
    <property type="match status" value="1"/>
</dbReference>
<dbReference type="Gene3D" id="2.40.37.10">
    <property type="entry name" value="Lyase, Ornithine Decarboxylase, Chain A, domain 1"/>
    <property type="match status" value="1"/>
</dbReference>
<dbReference type="GO" id="GO:0008836">
    <property type="term" value="F:diaminopimelate decarboxylase activity"/>
    <property type="evidence" value="ECO:0007669"/>
    <property type="project" value="TreeGrafter"/>
</dbReference>
<dbReference type="Gene3D" id="3.20.20.10">
    <property type="entry name" value="Alanine racemase"/>
    <property type="match status" value="1"/>
</dbReference>
<feature type="domain" description="Orn/DAP/Arg decarboxylase 2 C-terminal" evidence="12">
    <location>
        <begin position="115"/>
        <end position="356"/>
    </location>
</feature>
<dbReference type="PANTHER" id="PTHR43727">
    <property type="entry name" value="DIAMINOPIMELATE DECARBOXYLASE"/>
    <property type="match status" value="1"/>
</dbReference>
<proteinExistence type="inferred from homology"/>
<protein>
    <recommendedName>
        <fullName evidence="3">Carboxynorspermidine/carboxyspermidine decarboxylase</fullName>
        <ecNumber evidence="2">4.1.1.96</ecNumber>
    </recommendedName>
</protein>
<evidence type="ECO:0000259" key="12">
    <source>
        <dbReference type="Pfam" id="PF00278"/>
    </source>
</evidence>
<dbReference type="SUPFAM" id="SSF50621">
    <property type="entry name" value="Alanine racemase C-terminal domain-like"/>
    <property type="match status" value="1"/>
</dbReference>
<evidence type="ECO:0000256" key="1">
    <source>
        <dbReference type="ARBA" id="ARBA00001933"/>
    </source>
</evidence>
<dbReference type="EMBL" id="LT630450">
    <property type="protein sequence ID" value="SFV73747.1"/>
    <property type="molecule type" value="Genomic_DNA"/>
</dbReference>
<dbReference type="CDD" id="cd06829">
    <property type="entry name" value="PLPDE_III_CANSDC"/>
    <property type="match status" value="1"/>
</dbReference>
<keyword evidence="7 13" id="KW-0456">Lyase</keyword>
<dbReference type="KEGG" id="dpg:DESPIGER_1922"/>
<dbReference type="RefSeq" id="WP_072335907.1">
    <property type="nucleotide sequence ID" value="NZ_DBGALU010000024.1"/>
</dbReference>
<dbReference type="Pfam" id="PF00278">
    <property type="entry name" value="Orn_DAP_Arg_deC"/>
    <property type="match status" value="1"/>
</dbReference>
<dbReference type="AlphaFoldDB" id="A0A1K1LGD2"/>
<keyword evidence="6" id="KW-0745">Spermidine biosynthesis</keyword>
<dbReference type="InterPro" id="IPR005730">
    <property type="entry name" value="Nsp_de-COase"/>
</dbReference>
<evidence type="ECO:0000256" key="11">
    <source>
        <dbReference type="PIRSR" id="PIRSR038941-1"/>
    </source>
</evidence>
<dbReference type="GO" id="GO:0009089">
    <property type="term" value="P:lysine biosynthetic process via diaminopimelate"/>
    <property type="evidence" value="ECO:0007669"/>
    <property type="project" value="TreeGrafter"/>
</dbReference>
<dbReference type="GO" id="GO:0045312">
    <property type="term" value="P:nor-spermidine biosynthetic process"/>
    <property type="evidence" value="ECO:0007669"/>
    <property type="project" value="InterPro"/>
</dbReference>
<evidence type="ECO:0000256" key="6">
    <source>
        <dbReference type="ARBA" id="ARBA00023066"/>
    </source>
</evidence>
<dbReference type="EC" id="4.1.1.96" evidence="2"/>
<comment type="catalytic activity">
    <reaction evidence="9">
        <text>carboxyspermidine + H(+) = spermidine + CO2</text>
        <dbReference type="Rhea" id="RHEA:34095"/>
        <dbReference type="ChEBI" id="CHEBI:15378"/>
        <dbReference type="ChEBI" id="CHEBI:16526"/>
        <dbReference type="ChEBI" id="CHEBI:57834"/>
        <dbReference type="ChEBI" id="CHEBI:65072"/>
        <dbReference type="EC" id="4.1.1.96"/>
    </reaction>
</comment>
<evidence type="ECO:0000256" key="9">
    <source>
        <dbReference type="ARBA" id="ARBA00047351"/>
    </source>
</evidence>
<organism evidence="13 14">
    <name type="scientific">Desulfovibrio piger</name>
    <dbReference type="NCBI Taxonomy" id="901"/>
    <lineage>
        <taxon>Bacteria</taxon>
        <taxon>Pseudomonadati</taxon>
        <taxon>Thermodesulfobacteriota</taxon>
        <taxon>Desulfovibrionia</taxon>
        <taxon>Desulfovibrionales</taxon>
        <taxon>Desulfovibrionaceae</taxon>
        <taxon>Desulfovibrio</taxon>
    </lineage>
</organism>
<feature type="binding site" evidence="11">
    <location>
        <position position="292"/>
    </location>
    <ligand>
        <name>substrate</name>
    </ligand>
</feature>
<comment type="catalytic activity">
    <reaction evidence="10">
        <text>carboxynorspermidine + H(+) = norspermidine + CO2</text>
        <dbReference type="Rhea" id="RHEA:34099"/>
        <dbReference type="ChEBI" id="CHEBI:15378"/>
        <dbReference type="ChEBI" id="CHEBI:16526"/>
        <dbReference type="ChEBI" id="CHEBI:57920"/>
        <dbReference type="ChEBI" id="CHEBI:65070"/>
        <dbReference type="EC" id="4.1.1.96"/>
    </reaction>
</comment>
<keyword evidence="14" id="KW-1185">Reference proteome</keyword>
<keyword evidence="4" id="KW-0210">Decarboxylase</keyword>
<evidence type="ECO:0000256" key="7">
    <source>
        <dbReference type="ARBA" id="ARBA00023239"/>
    </source>
</evidence>
<gene>
    <name evidence="13" type="ORF">DESPIGER_1922</name>
</gene>
<dbReference type="InterPro" id="IPR022643">
    <property type="entry name" value="De-COase2_C"/>
</dbReference>
<accession>A0A1K1LGD2</accession>
<dbReference type="InterPro" id="IPR009006">
    <property type="entry name" value="Ala_racemase/Decarboxylase_C"/>
</dbReference>
<evidence type="ECO:0000256" key="10">
    <source>
        <dbReference type="ARBA" id="ARBA00047389"/>
    </source>
</evidence>
<keyword evidence="5" id="KW-0663">Pyridoxal phosphate</keyword>
<evidence type="ECO:0000313" key="14">
    <source>
        <dbReference type="Proteomes" id="UP000186323"/>
    </source>
</evidence>
<sequence length="409" mass="44855">MKHLLPLLDPRTVPSPCFVLDEARLAANAAILDSVQQRTGARILLALKGFAAWDSFPLLSRAKGHGPLWGTCASSVDEARLGREEFGGEVHAFAAGWTEEELDELLPLVDHLVFNSLAQWERFGPRVRAWCRDSGREISCGLRINPEHSEGAVAIYNPCSPGSRLGIRPHQLPEKLPEGISGLHFHTLCEQGADALERTLDAVEARFGKQLAQCRWINFGGGHHITREGYDLDRLCRCITRMQRNYGAQIYLEPGEAVALNAGWLVATVLDVVQADMPVAILDTSASCHMPDVLEMPYRPGLLAPEDGELRLAGENGKKAWTCRLAGKSCLAGDVIGEYSFAAPLRAGDRLIFTDMAIYSMVKTTTFNGLRLPSIGSLAADPHAADPAATARFRLVRRFGYEDFKTRLS</sequence>
<evidence type="ECO:0000313" key="13">
    <source>
        <dbReference type="EMBL" id="SFV73747.1"/>
    </source>
</evidence>
<evidence type="ECO:0000256" key="5">
    <source>
        <dbReference type="ARBA" id="ARBA00022898"/>
    </source>
</evidence>